<dbReference type="SMART" id="SM00360">
    <property type="entry name" value="RRM"/>
    <property type="match status" value="1"/>
</dbReference>
<dbReference type="InterPro" id="IPR012677">
    <property type="entry name" value="Nucleotide-bd_a/b_plait_sf"/>
</dbReference>
<protein>
    <recommendedName>
        <fullName evidence="4">RRM domain-containing protein</fullName>
    </recommendedName>
</protein>
<sequence length="354" mass="38690">MSATQKLTKKQKKGLAFRERKTGKAHPSSTVHRTSVADNELDEMEAMAIPIMEDQDLADDDGDTTQAGGDEGEKRGQASNHSARSDTKPRKGTDSSKGKLKSEEKDVPVALEVKAEGKGKKRKRESVEDVEMEDVAEESKTKIAKKAKTTKREGTEAASKKDQGKNRYILFVGNLPYRITKESISEHFNKCDPPPSVRLLTPKALPGVQKPTKSKGCAFLEFTHKNAMQQGLKLHQSTLGGRMINVELTAGGGGKGEGRLQKVKERNQALLKQREERVEKEAKDGKTFPSLPSKPQRFSSTSGMDHAPTTPKTWTVGDVDDGQTHRGSKRGKRTSKSKSNSKSWGTGVNAIPVG</sequence>
<evidence type="ECO:0000256" key="3">
    <source>
        <dbReference type="SAM" id="MobiDB-lite"/>
    </source>
</evidence>
<dbReference type="GO" id="GO:0005730">
    <property type="term" value="C:nucleolus"/>
    <property type="evidence" value="ECO:0007669"/>
    <property type="project" value="TreeGrafter"/>
</dbReference>
<feature type="compositionally biased region" description="Polar residues" evidence="3">
    <location>
        <begin position="27"/>
        <end position="37"/>
    </location>
</feature>
<comment type="caution">
    <text evidence="5">The sequence shown here is derived from an EMBL/GenBank/DDBJ whole genome shotgun (WGS) entry which is preliminary data.</text>
</comment>
<accession>A0A409VXZ2</accession>
<dbReference type="PANTHER" id="PTHR23236:SF51">
    <property type="entry name" value="NUCLEOLAR PROTEIN 6"/>
    <property type="match status" value="1"/>
</dbReference>
<dbReference type="InterPro" id="IPR000504">
    <property type="entry name" value="RRM_dom"/>
</dbReference>
<dbReference type="InParanoid" id="A0A409VXZ2"/>
<dbReference type="InterPro" id="IPR034228">
    <property type="entry name" value="Nop6_RRM"/>
</dbReference>
<dbReference type="FunFam" id="3.30.70.330:FF:000376">
    <property type="entry name" value="Putative RNA binding protein"/>
    <property type="match status" value="1"/>
</dbReference>
<dbReference type="OrthoDB" id="167718at2759"/>
<feature type="compositionally biased region" description="Acidic residues" evidence="3">
    <location>
        <begin position="53"/>
        <end position="63"/>
    </location>
</feature>
<dbReference type="CDD" id="cd12400">
    <property type="entry name" value="RRM_Nop6"/>
    <property type="match status" value="1"/>
</dbReference>
<feature type="region of interest" description="Disordered" evidence="3">
    <location>
        <begin position="1"/>
        <end position="161"/>
    </location>
</feature>
<keyword evidence="1 2" id="KW-0694">RNA-binding</keyword>
<dbReference type="Pfam" id="PF00076">
    <property type="entry name" value="RRM_1"/>
    <property type="match status" value="1"/>
</dbReference>
<dbReference type="GO" id="GO:0042274">
    <property type="term" value="P:ribosomal small subunit biogenesis"/>
    <property type="evidence" value="ECO:0007669"/>
    <property type="project" value="TreeGrafter"/>
</dbReference>
<dbReference type="Proteomes" id="UP000284842">
    <property type="component" value="Unassembled WGS sequence"/>
</dbReference>
<dbReference type="PANTHER" id="PTHR23236">
    <property type="entry name" value="EUKARYOTIC TRANSLATION INITIATION FACTOR 4B/4H"/>
    <property type="match status" value="1"/>
</dbReference>
<feature type="region of interest" description="Disordered" evidence="3">
    <location>
        <begin position="275"/>
        <end position="354"/>
    </location>
</feature>
<evidence type="ECO:0000313" key="6">
    <source>
        <dbReference type="Proteomes" id="UP000284842"/>
    </source>
</evidence>
<dbReference type="GO" id="GO:0019843">
    <property type="term" value="F:rRNA binding"/>
    <property type="evidence" value="ECO:0007669"/>
    <property type="project" value="TreeGrafter"/>
</dbReference>
<gene>
    <name evidence="5" type="ORF">CVT24_009862</name>
</gene>
<feature type="compositionally biased region" description="Basic and acidic residues" evidence="3">
    <location>
        <begin position="275"/>
        <end position="286"/>
    </location>
</feature>
<dbReference type="PROSITE" id="PS50102">
    <property type="entry name" value="RRM"/>
    <property type="match status" value="1"/>
</dbReference>
<feature type="compositionally biased region" description="Basic residues" evidence="3">
    <location>
        <begin position="326"/>
        <end position="336"/>
    </location>
</feature>
<evidence type="ECO:0000259" key="4">
    <source>
        <dbReference type="PROSITE" id="PS50102"/>
    </source>
</evidence>
<feature type="compositionally biased region" description="Basic and acidic residues" evidence="3">
    <location>
        <begin position="83"/>
        <end position="118"/>
    </location>
</feature>
<dbReference type="AlphaFoldDB" id="A0A409VXZ2"/>
<evidence type="ECO:0000313" key="5">
    <source>
        <dbReference type="EMBL" id="PPQ71126.1"/>
    </source>
</evidence>
<dbReference type="EMBL" id="NHTK01005927">
    <property type="protein sequence ID" value="PPQ71126.1"/>
    <property type="molecule type" value="Genomic_DNA"/>
</dbReference>
<feature type="compositionally biased region" description="Basic and acidic residues" evidence="3">
    <location>
        <begin position="150"/>
        <end position="161"/>
    </location>
</feature>
<dbReference type="Gene3D" id="3.30.70.330">
    <property type="match status" value="1"/>
</dbReference>
<organism evidence="5 6">
    <name type="scientific">Panaeolus cyanescens</name>
    <dbReference type="NCBI Taxonomy" id="181874"/>
    <lineage>
        <taxon>Eukaryota</taxon>
        <taxon>Fungi</taxon>
        <taxon>Dikarya</taxon>
        <taxon>Basidiomycota</taxon>
        <taxon>Agaricomycotina</taxon>
        <taxon>Agaricomycetes</taxon>
        <taxon>Agaricomycetidae</taxon>
        <taxon>Agaricales</taxon>
        <taxon>Agaricineae</taxon>
        <taxon>Galeropsidaceae</taxon>
        <taxon>Panaeolus</taxon>
    </lineage>
</organism>
<reference evidence="5 6" key="1">
    <citation type="journal article" date="2018" name="Evol. Lett.">
        <title>Horizontal gene cluster transfer increased hallucinogenic mushroom diversity.</title>
        <authorList>
            <person name="Reynolds H.T."/>
            <person name="Vijayakumar V."/>
            <person name="Gluck-Thaler E."/>
            <person name="Korotkin H.B."/>
            <person name="Matheny P.B."/>
            <person name="Slot J.C."/>
        </authorList>
    </citation>
    <scope>NUCLEOTIDE SEQUENCE [LARGE SCALE GENOMIC DNA]</scope>
    <source>
        <strain evidence="5 6">2629</strain>
    </source>
</reference>
<dbReference type="SUPFAM" id="SSF54928">
    <property type="entry name" value="RNA-binding domain, RBD"/>
    <property type="match status" value="1"/>
</dbReference>
<name>A0A409VXZ2_9AGAR</name>
<evidence type="ECO:0000256" key="1">
    <source>
        <dbReference type="ARBA" id="ARBA00022884"/>
    </source>
</evidence>
<proteinExistence type="predicted"/>
<dbReference type="STRING" id="181874.A0A409VXZ2"/>
<dbReference type="InterPro" id="IPR035979">
    <property type="entry name" value="RBD_domain_sf"/>
</dbReference>
<evidence type="ECO:0000256" key="2">
    <source>
        <dbReference type="PROSITE-ProRule" id="PRU00176"/>
    </source>
</evidence>
<feature type="domain" description="RRM" evidence="4">
    <location>
        <begin position="168"/>
        <end position="251"/>
    </location>
</feature>
<feature type="compositionally biased region" description="Low complexity" evidence="3">
    <location>
        <begin position="337"/>
        <end position="347"/>
    </location>
</feature>
<keyword evidence="6" id="KW-1185">Reference proteome</keyword>